<evidence type="ECO:0000313" key="1">
    <source>
        <dbReference type="EMBL" id="CUX34356.1"/>
    </source>
</evidence>
<gene>
    <name evidence="1" type="ORF">AGR3A_Cc420199</name>
</gene>
<dbReference type="EMBL" id="FBWK01000037">
    <property type="protein sequence ID" value="CUX34356.1"/>
    <property type="molecule type" value="Genomic_DNA"/>
</dbReference>
<name>A0A1S7QBK3_9HYPH</name>
<accession>A0A1S7QBK3</accession>
<reference evidence="2" key="1">
    <citation type="submission" date="2016-01" db="EMBL/GenBank/DDBJ databases">
        <authorList>
            <person name="Regsiter A."/>
            <person name="william w."/>
        </authorList>
    </citation>
    <scope>NUCLEOTIDE SEQUENCE [LARGE SCALE GENOMIC DNA]</scope>
    <source>
        <strain evidence="2">CFBP 6623</strain>
    </source>
</reference>
<organism evidence="1 2">
    <name type="scientific">Agrobacterium tomkonis CFBP 6623</name>
    <dbReference type="NCBI Taxonomy" id="1183432"/>
    <lineage>
        <taxon>Bacteria</taxon>
        <taxon>Pseudomonadati</taxon>
        <taxon>Pseudomonadota</taxon>
        <taxon>Alphaproteobacteria</taxon>
        <taxon>Hyphomicrobiales</taxon>
        <taxon>Rhizobiaceae</taxon>
        <taxon>Rhizobium/Agrobacterium group</taxon>
        <taxon>Agrobacterium</taxon>
        <taxon>Agrobacterium tumefaciens complex</taxon>
    </lineage>
</organism>
<sequence length="81" mass="8921">MTTAMFNIKVIQPRMLSPKMAADYVGIPQKRFPVTCPVAPVVMPGDKKLYDVRDLDKWLDELKGGTDAADDDIIGKLGGTR</sequence>
<keyword evidence="2" id="KW-1185">Reference proteome</keyword>
<dbReference type="Proteomes" id="UP000191988">
    <property type="component" value="Unassembled WGS sequence"/>
</dbReference>
<dbReference type="STRING" id="1183432.AGR3A_Cc420199"/>
<evidence type="ECO:0000313" key="2">
    <source>
        <dbReference type="Proteomes" id="UP000191988"/>
    </source>
</evidence>
<dbReference type="RefSeq" id="WP_232370424.1">
    <property type="nucleotide sequence ID" value="NZ_LT009723.1"/>
</dbReference>
<protein>
    <submittedName>
        <fullName evidence="1">Uncharacterized protein</fullName>
    </submittedName>
</protein>
<dbReference type="AlphaFoldDB" id="A0A1S7QBK3"/>
<proteinExistence type="predicted"/>